<organism evidence="1 2">
    <name type="scientific">Vicia faba</name>
    <name type="common">Broad bean</name>
    <name type="synonym">Faba vulgaris</name>
    <dbReference type="NCBI Taxonomy" id="3906"/>
    <lineage>
        <taxon>Eukaryota</taxon>
        <taxon>Viridiplantae</taxon>
        <taxon>Streptophyta</taxon>
        <taxon>Embryophyta</taxon>
        <taxon>Tracheophyta</taxon>
        <taxon>Spermatophyta</taxon>
        <taxon>Magnoliopsida</taxon>
        <taxon>eudicotyledons</taxon>
        <taxon>Gunneridae</taxon>
        <taxon>Pentapetalae</taxon>
        <taxon>rosids</taxon>
        <taxon>fabids</taxon>
        <taxon>Fabales</taxon>
        <taxon>Fabaceae</taxon>
        <taxon>Papilionoideae</taxon>
        <taxon>50 kb inversion clade</taxon>
        <taxon>NPAAA clade</taxon>
        <taxon>Hologalegina</taxon>
        <taxon>IRL clade</taxon>
        <taxon>Fabeae</taxon>
        <taxon>Vicia</taxon>
    </lineage>
</organism>
<reference evidence="1 2" key="1">
    <citation type="submission" date="2023-01" db="EMBL/GenBank/DDBJ databases">
        <authorList>
            <person name="Kreplak J."/>
        </authorList>
    </citation>
    <scope>NUCLEOTIDE SEQUENCE [LARGE SCALE GENOMIC DNA]</scope>
</reference>
<dbReference type="EMBL" id="OX451741">
    <property type="protein sequence ID" value="CAI8618437.1"/>
    <property type="molecule type" value="Genomic_DNA"/>
</dbReference>
<sequence length="103" mass="11998">MLRVAAKMKQMKIVTIEITMKLLLSDLQFFEFKKMMQSEGIGAVLTKVEGARVMMIMVQVLQFGCRDGDERIFCGVLEDEDEDERRRENFCNFLDVILLIVEE</sequence>
<evidence type="ECO:0000313" key="1">
    <source>
        <dbReference type="EMBL" id="CAI8618437.1"/>
    </source>
</evidence>
<gene>
    <name evidence="1" type="ORF">VFH_VI122920</name>
</gene>
<keyword evidence="2" id="KW-1185">Reference proteome</keyword>
<proteinExistence type="predicted"/>
<name>A0AAV1BCF3_VICFA</name>
<protein>
    <submittedName>
        <fullName evidence="1">Uncharacterized protein</fullName>
    </submittedName>
</protein>
<dbReference type="AlphaFoldDB" id="A0AAV1BCF3"/>
<accession>A0AAV1BCF3</accession>
<evidence type="ECO:0000313" key="2">
    <source>
        <dbReference type="Proteomes" id="UP001157006"/>
    </source>
</evidence>
<dbReference type="Proteomes" id="UP001157006">
    <property type="component" value="Chromosome 6"/>
</dbReference>